<proteinExistence type="predicted"/>
<dbReference type="AlphaFoldDB" id="A0A0D5C2S2"/>
<evidence type="ECO:0000313" key="1">
    <source>
        <dbReference type="EMBL" id="AJW70712.1"/>
    </source>
</evidence>
<accession>A0A0D5C2S2</accession>
<keyword evidence="2" id="KW-1185">Reference proteome</keyword>
<reference evidence="2" key="1">
    <citation type="submission" date="2015-03" db="EMBL/GenBank/DDBJ databases">
        <title>Characterization of two novel Thaumarchaeota isolated from the Northern Adriatic Sea.</title>
        <authorList>
            <person name="Bayer B."/>
            <person name="Vojvoda J."/>
            <person name="Offre P."/>
            <person name="Srivastava A."/>
            <person name="Elisabeth N."/>
            <person name="Garcia J.A.L."/>
            <person name="Schleper C."/>
            <person name="Herndl G.J."/>
        </authorList>
    </citation>
    <scope>NUCLEOTIDE SEQUENCE [LARGE SCALE GENOMIC DNA]</scope>
    <source>
        <strain evidence="2">NF5</strain>
    </source>
</reference>
<dbReference type="EMBL" id="CP011070">
    <property type="protein sequence ID" value="AJW70712.1"/>
    <property type="molecule type" value="Genomic_DNA"/>
</dbReference>
<dbReference type="OrthoDB" id="467at2157"/>
<dbReference type="Proteomes" id="UP000032408">
    <property type="component" value="Chromosome"/>
</dbReference>
<dbReference type="RefSeq" id="WP_048116033.1">
    <property type="nucleotide sequence ID" value="NZ_CP011070.1"/>
</dbReference>
<gene>
    <name evidence="1" type="ORF">NADRNF5_1021</name>
</gene>
<reference evidence="1 2" key="2">
    <citation type="journal article" date="2016" name="ISME J.">
        <title>Physiological and genomic characterization of two novel marine thaumarchaeal strains indicates niche differentiation.</title>
        <authorList>
            <person name="Bayer B."/>
            <person name="Vojvoda J."/>
            <person name="Offre P."/>
            <person name="Alves R.J."/>
            <person name="Elisabeth N.H."/>
            <person name="Garcia J.A."/>
            <person name="Volland J.M."/>
            <person name="Srivastava A."/>
            <person name="Schleper C."/>
            <person name="Herndl G.J."/>
        </authorList>
    </citation>
    <scope>NUCLEOTIDE SEQUENCE [LARGE SCALE GENOMIC DNA]</scope>
    <source>
        <strain evidence="1 2">NF5</strain>
    </source>
</reference>
<evidence type="ECO:0000313" key="2">
    <source>
        <dbReference type="Proteomes" id="UP000032408"/>
    </source>
</evidence>
<protein>
    <submittedName>
        <fullName evidence="1">Uncharacterized protein</fullName>
    </submittedName>
</protein>
<sequence length="89" mass="10314">MVNEENTCERCNKSDTSIGKITQYKNHGIDKLLCQICIKEIDDYYSLTCSKCGKPAHMRGKLMEFENEKICTVCMDEIKMKKITEPDQK</sequence>
<name>A0A0D5C2S2_9ARCH</name>
<dbReference type="GeneID" id="24820236"/>
<dbReference type="KEGG" id="nin:NADRNF5_1021"/>
<organism evidence="1 2">
    <name type="scientific">Nitrosopumilus adriaticus</name>
    <dbReference type="NCBI Taxonomy" id="1580092"/>
    <lineage>
        <taxon>Archaea</taxon>
        <taxon>Nitrososphaerota</taxon>
        <taxon>Nitrososphaeria</taxon>
        <taxon>Nitrosopumilales</taxon>
        <taxon>Nitrosopumilaceae</taxon>
        <taxon>Nitrosopumilus</taxon>
    </lineage>
</organism>
<dbReference type="HOGENOM" id="CLU_2447525_0_0_2"/>